<sequence length="238" mass="26758">MTELHSCVEVHPPGESFESGAGKAAIGVTGSRNELALARDRKWQVGQELRIRFLDGDARGRSLVERYARTWLEYANLRFVFGDHANAELRITFTGSGNWSYIGTAAQRIHPTEPTMQLGGLADVNPPDLARRFVLHEFGHALGCVHEHSSPVAEIPWDESAVYAHYRSSGWDDDQIRHNVLHRESPMETDFSSYDPDSIMQYPVPAELTTGGFEIPWNTDLSAGDKNFIAQLYPFREE</sequence>
<name>A0A931I6I8_9NOCA</name>
<dbReference type="GO" id="GO:0008237">
    <property type="term" value="F:metallopeptidase activity"/>
    <property type="evidence" value="ECO:0007669"/>
    <property type="project" value="InterPro"/>
</dbReference>
<dbReference type="InterPro" id="IPR024079">
    <property type="entry name" value="MetalloPept_cat_dom_sf"/>
</dbReference>
<dbReference type="RefSeq" id="WP_196147334.1">
    <property type="nucleotide sequence ID" value="NZ_JADMLG010000001.1"/>
</dbReference>
<dbReference type="EMBL" id="JADMLG010000001">
    <property type="protein sequence ID" value="MBH0775006.1"/>
    <property type="molecule type" value="Genomic_DNA"/>
</dbReference>
<dbReference type="AlphaFoldDB" id="A0A931I6I8"/>
<gene>
    <name evidence="1" type="ORF">IT779_01735</name>
</gene>
<comment type="caution">
    <text evidence="1">The sequence shown here is derived from an EMBL/GenBank/DDBJ whole genome shotgun (WGS) entry which is preliminary data.</text>
</comment>
<evidence type="ECO:0000313" key="2">
    <source>
        <dbReference type="Proteomes" id="UP000655751"/>
    </source>
</evidence>
<accession>A0A931I6I8</accession>
<evidence type="ECO:0000313" key="1">
    <source>
        <dbReference type="EMBL" id="MBH0775006.1"/>
    </source>
</evidence>
<organism evidence="1 2">
    <name type="scientific">Nocardia bovistercoris</name>
    <dbReference type="NCBI Taxonomy" id="2785916"/>
    <lineage>
        <taxon>Bacteria</taxon>
        <taxon>Bacillati</taxon>
        <taxon>Actinomycetota</taxon>
        <taxon>Actinomycetes</taxon>
        <taxon>Mycobacteriales</taxon>
        <taxon>Nocardiaceae</taxon>
        <taxon>Nocardia</taxon>
    </lineage>
</organism>
<evidence type="ECO:0008006" key="3">
    <source>
        <dbReference type="Google" id="ProtNLM"/>
    </source>
</evidence>
<dbReference type="Proteomes" id="UP000655751">
    <property type="component" value="Unassembled WGS sequence"/>
</dbReference>
<dbReference type="Gene3D" id="3.40.390.10">
    <property type="entry name" value="Collagenase (Catalytic Domain)"/>
    <property type="match status" value="1"/>
</dbReference>
<keyword evidence="2" id="KW-1185">Reference proteome</keyword>
<proteinExistence type="predicted"/>
<dbReference type="SUPFAM" id="SSF55486">
    <property type="entry name" value="Metalloproteases ('zincins'), catalytic domain"/>
    <property type="match status" value="1"/>
</dbReference>
<reference evidence="1" key="1">
    <citation type="submission" date="2020-11" db="EMBL/GenBank/DDBJ databases">
        <title>Nocardia NEAU-351.nov., a novel actinomycete isolated from the cow dung.</title>
        <authorList>
            <person name="Zhang X."/>
        </authorList>
    </citation>
    <scope>NUCLEOTIDE SEQUENCE</scope>
    <source>
        <strain evidence="1">NEAU-351</strain>
    </source>
</reference>
<protein>
    <recommendedName>
        <fullName evidence="3">Peptidase metallopeptidase domain-containing protein</fullName>
    </recommendedName>
</protein>